<feature type="region of interest" description="Disordered" evidence="1">
    <location>
        <begin position="1"/>
        <end position="24"/>
    </location>
</feature>
<reference evidence="2" key="1">
    <citation type="journal article" date="2023" name="Mol. Ecol. Resour.">
        <title>Chromosome-level genome assembly of a triploid poplar Populus alba 'Berolinensis'.</title>
        <authorList>
            <person name="Chen S."/>
            <person name="Yu Y."/>
            <person name="Wang X."/>
            <person name="Wang S."/>
            <person name="Zhang T."/>
            <person name="Zhou Y."/>
            <person name="He R."/>
            <person name="Meng N."/>
            <person name="Wang Y."/>
            <person name="Liu W."/>
            <person name="Liu Z."/>
            <person name="Liu J."/>
            <person name="Guo Q."/>
            <person name="Huang H."/>
            <person name="Sederoff R.R."/>
            <person name="Wang G."/>
            <person name="Qu G."/>
            <person name="Chen S."/>
        </authorList>
    </citation>
    <scope>NUCLEOTIDE SEQUENCE</scope>
    <source>
        <strain evidence="2">SC-2020</strain>
    </source>
</reference>
<gene>
    <name evidence="2" type="ORF">NC653_031303</name>
</gene>
<proteinExistence type="predicted"/>
<dbReference type="EMBL" id="JAQIZT010000013">
    <property type="protein sequence ID" value="KAJ6975413.1"/>
    <property type="molecule type" value="Genomic_DNA"/>
</dbReference>
<sequence length="24" mass="2660">MAGSRWSLNESPINMLKAPSTGRR</sequence>
<dbReference type="Proteomes" id="UP001164929">
    <property type="component" value="Chromosome 13"/>
</dbReference>
<evidence type="ECO:0000313" key="3">
    <source>
        <dbReference type="Proteomes" id="UP001164929"/>
    </source>
</evidence>
<organism evidence="2 3">
    <name type="scientific">Populus alba x Populus x berolinensis</name>
    <dbReference type="NCBI Taxonomy" id="444605"/>
    <lineage>
        <taxon>Eukaryota</taxon>
        <taxon>Viridiplantae</taxon>
        <taxon>Streptophyta</taxon>
        <taxon>Embryophyta</taxon>
        <taxon>Tracheophyta</taxon>
        <taxon>Spermatophyta</taxon>
        <taxon>Magnoliopsida</taxon>
        <taxon>eudicotyledons</taxon>
        <taxon>Gunneridae</taxon>
        <taxon>Pentapetalae</taxon>
        <taxon>rosids</taxon>
        <taxon>fabids</taxon>
        <taxon>Malpighiales</taxon>
        <taxon>Salicaceae</taxon>
        <taxon>Saliceae</taxon>
        <taxon>Populus</taxon>
    </lineage>
</organism>
<feature type="compositionally biased region" description="Polar residues" evidence="1">
    <location>
        <begin position="1"/>
        <end position="12"/>
    </location>
</feature>
<name>A0AAD6Q369_9ROSI</name>
<protein>
    <submittedName>
        <fullName evidence="2">Uncharacterized protein</fullName>
    </submittedName>
</protein>
<dbReference type="AlphaFoldDB" id="A0AAD6Q369"/>
<keyword evidence="3" id="KW-1185">Reference proteome</keyword>
<accession>A0AAD6Q369</accession>
<evidence type="ECO:0000313" key="2">
    <source>
        <dbReference type="EMBL" id="KAJ6975413.1"/>
    </source>
</evidence>
<comment type="caution">
    <text evidence="2">The sequence shown here is derived from an EMBL/GenBank/DDBJ whole genome shotgun (WGS) entry which is preliminary data.</text>
</comment>
<evidence type="ECO:0000256" key="1">
    <source>
        <dbReference type="SAM" id="MobiDB-lite"/>
    </source>
</evidence>